<sequence length="520" mass="56404">MAKKTVIAAGVVIALAAAFVGASWYTGKQIEQHIEEATNNLNTQLKNAYPQSGIKVVFRDYQRHVFSSQITLVIEPDVTSASQHILSGNDEIVFNTTLFHGPLPMSGSSFSLKPAMAAVHAEMTNTESVKSLFALTNNKPFIIVDSRIDYSGDTHSTFTLPPIASQTADEMKIAFSGTQLQLDMAVDLREARLVGNISNLSVEKANTQRPAEKIVLQDLGINSDTRKGKFELEVGDAKLTLKKLVMDIPNGNNLTLNDFSLTNHSSEDDNNLAGQMAIALGSIVYGEQNLGSLNLNVNFAGLDGNGARQFMTQYRKTLRTMLQDKELGTSAYEQQMSALVLRSLPLLLKGNPSIKVAPLSWKNAKGESTFTLALDLTDPLQKGSQPTSNLSDEEALIRQSVKSLDARLNVPLEMISEAIVQVAPKASSDEEKKQTAQMARQQAQLMANIGQMSQLTVTKDNAITSLLHYSDGVVTFNDQKIPLSNFVAPLINQHSESAPEEDDDAPSGPVDTQSDPSVSP</sequence>
<name>A0A375AAY4_9GAMM</name>
<feature type="compositionally biased region" description="Polar residues" evidence="1">
    <location>
        <begin position="510"/>
        <end position="520"/>
    </location>
</feature>
<accession>A0A375AAY4</accession>
<dbReference type="EMBL" id="LT615367">
    <property type="protein sequence ID" value="SLM63101.1"/>
    <property type="molecule type" value="Genomic_DNA"/>
</dbReference>
<protein>
    <submittedName>
        <fullName evidence="2">GTP-binding protein YdgA</fullName>
    </submittedName>
</protein>
<organism evidence="2 3">
    <name type="scientific">Dickeya aquatica</name>
    <dbReference type="NCBI Taxonomy" id="1401087"/>
    <lineage>
        <taxon>Bacteria</taxon>
        <taxon>Pseudomonadati</taxon>
        <taxon>Pseudomonadota</taxon>
        <taxon>Gammaproteobacteria</taxon>
        <taxon>Enterobacterales</taxon>
        <taxon>Pectobacteriaceae</taxon>
        <taxon>Dickeya</taxon>
    </lineage>
</organism>
<gene>
    <name evidence="2" type="primary">ydgA</name>
    <name evidence="2" type="ORF">DAQ1742_02192</name>
</gene>
<dbReference type="Proteomes" id="UP000294820">
    <property type="component" value="Chromosome 1"/>
</dbReference>
<dbReference type="RefSeq" id="WP_035341919.1">
    <property type="nucleotide sequence ID" value="NZ_LT615367.1"/>
</dbReference>
<evidence type="ECO:0000313" key="3">
    <source>
        <dbReference type="Proteomes" id="UP000294820"/>
    </source>
</evidence>
<evidence type="ECO:0000256" key="1">
    <source>
        <dbReference type="SAM" id="MobiDB-lite"/>
    </source>
</evidence>
<dbReference type="AlphaFoldDB" id="A0A375AAY4"/>
<feature type="region of interest" description="Disordered" evidence="1">
    <location>
        <begin position="492"/>
        <end position="520"/>
    </location>
</feature>
<reference evidence="2 3" key="1">
    <citation type="submission" date="2016-09" db="EMBL/GenBank/DDBJ databases">
        <authorList>
            <person name="Reverchon S."/>
            <person name="Nasser W."/>
            <person name="Leonard S."/>
            <person name="Brochier C."/>
            <person name="Duprey A."/>
        </authorList>
    </citation>
    <scope>NUCLEOTIDE SEQUENCE [LARGE SCALE GENOMIC DNA]</scope>
    <source>
        <strain evidence="2 3">174/2</strain>
    </source>
</reference>
<keyword evidence="3" id="KW-1185">Reference proteome</keyword>
<evidence type="ECO:0000313" key="2">
    <source>
        <dbReference type="EMBL" id="SLM63101.1"/>
    </source>
</evidence>
<proteinExistence type="predicted"/>
<dbReference type="Pfam" id="PF06097">
    <property type="entry name" value="DUF945"/>
    <property type="match status" value="1"/>
</dbReference>
<dbReference type="KEGG" id="daq:DAQ1742_02192"/>
<dbReference type="InterPro" id="IPR010352">
    <property type="entry name" value="DUF945"/>
</dbReference>